<evidence type="ECO:0000313" key="2">
    <source>
        <dbReference type="EMBL" id="MBW0479602.1"/>
    </source>
</evidence>
<gene>
    <name evidence="2" type="ORF">O181_019317</name>
</gene>
<organism evidence="2 3">
    <name type="scientific">Austropuccinia psidii MF-1</name>
    <dbReference type="NCBI Taxonomy" id="1389203"/>
    <lineage>
        <taxon>Eukaryota</taxon>
        <taxon>Fungi</taxon>
        <taxon>Dikarya</taxon>
        <taxon>Basidiomycota</taxon>
        <taxon>Pucciniomycotina</taxon>
        <taxon>Pucciniomycetes</taxon>
        <taxon>Pucciniales</taxon>
        <taxon>Sphaerophragmiaceae</taxon>
        <taxon>Austropuccinia</taxon>
    </lineage>
</organism>
<dbReference type="EMBL" id="AVOT02005652">
    <property type="protein sequence ID" value="MBW0479602.1"/>
    <property type="molecule type" value="Genomic_DNA"/>
</dbReference>
<feature type="region of interest" description="Disordered" evidence="1">
    <location>
        <begin position="222"/>
        <end position="252"/>
    </location>
</feature>
<sequence length="252" mass="27885">MSCTLCTKGGIPCIYSSTTTDACDACSLSDPSNQAARCRCEYSFVVSNDESIPKRELTPGPQTDRWEQFQTISPVPSNIDFSTPLLGHHPMVTSPLDQSKVIIRLMKDGNGKRIFELGPIVIMSCHPWDSNTKNPPNPMSHLFLAQFHPLNHMRMFQLVSLNLRWLQCNPWRNLLVSPSLSSPFLLQSPAHSAPPPFIIIIDDMPVRSSPCVPPPFNSTLVPSPEIPPISPKNPTASSPHSHNEALQELTDL</sequence>
<accession>A0A9Q3C9H4</accession>
<evidence type="ECO:0000256" key="1">
    <source>
        <dbReference type="SAM" id="MobiDB-lite"/>
    </source>
</evidence>
<comment type="caution">
    <text evidence="2">The sequence shown here is derived from an EMBL/GenBank/DDBJ whole genome shotgun (WGS) entry which is preliminary data.</text>
</comment>
<proteinExistence type="predicted"/>
<protein>
    <submittedName>
        <fullName evidence="2">Uncharacterized protein</fullName>
    </submittedName>
</protein>
<keyword evidence="3" id="KW-1185">Reference proteome</keyword>
<evidence type="ECO:0000313" key="3">
    <source>
        <dbReference type="Proteomes" id="UP000765509"/>
    </source>
</evidence>
<name>A0A9Q3C9H4_9BASI</name>
<dbReference type="Proteomes" id="UP000765509">
    <property type="component" value="Unassembled WGS sequence"/>
</dbReference>
<reference evidence="2" key="1">
    <citation type="submission" date="2021-03" db="EMBL/GenBank/DDBJ databases">
        <title>Draft genome sequence of rust myrtle Austropuccinia psidii MF-1, a brazilian biotype.</title>
        <authorList>
            <person name="Quecine M.C."/>
            <person name="Pachon D.M.R."/>
            <person name="Bonatelli M.L."/>
            <person name="Correr F.H."/>
            <person name="Franceschini L.M."/>
            <person name="Leite T.F."/>
            <person name="Margarido G.R.A."/>
            <person name="Almeida C.A."/>
            <person name="Ferrarezi J.A."/>
            <person name="Labate C.A."/>
        </authorList>
    </citation>
    <scope>NUCLEOTIDE SEQUENCE</scope>
    <source>
        <strain evidence="2">MF-1</strain>
    </source>
</reference>
<dbReference type="AlphaFoldDB" id="A0A9Q3C9H4"/>